<evidence type="ECO:0000256" key="5">
    <source>
        <dbReference type="ARBA" id="ARBA00023242"/>
    </source>
</evidence>
<proteinExistence type="predicted"/>
<evidence type="ECO:0000256" key="7">
    <source>
        <dbReference type="SAM" id="MobiDB-lite"/>
    </source>
</evidence>
<accession>A0AAV1JSV1</accession>
<keyword evidence="5" id="KW-0539">Nucleus</keyword>
<dbReference type="SUPFAM" id="SSF57959">
    <property type="entry name" value="Leucine zipper domain"/>
    <property type="match status" value="1"/>
</dbReference>
<dbReference type="GO" id="GO:0000981">
    <property type="term" value="F:DNA-binding transcription factor activity, RNA polymerase II-specific"/>
    <property type="evidence" value="ECO:0007669"/>
    <property type="project" value="TreeGrafter"/>
</dbReference>
<keyword evidence="10" id="KW-1185">Reference proteome</keyword>
<evidence type="ECO:0000256" key="1">
    <source>
        <dbReference type="ARBA" id="ARBA00022843"/>
    </source>
</evidence>
<dbReference type="AlphaFoldDB" id="A0AAV1JSV1"/>
<feature type="domain" description="BZIP" evidence="8">
    <location>
        <begin position="43"/>
        <end position="99"/>
    </location>
</feature>
<evidence type="ECO:0000313" key="10">
    <source>
        <dbReference type="Proteomes" id="UP001497472"/>
    </source>
</evidence>
<dbReference type="InterPro" id="IPR046347">
    <property type="entry name" value="bZIP_sf"/>
</dbReference>
<evidence type="ECO:0000313" key="9">
    <source>
        <dbReference type="EMBL" id="CAK1552591.1"/>
    </source>
</evidence>
<comment type="caution">
    <text evidence="9">The sequence shown here is derived from an EMBL/GenBank/DDBJ whole genome shotgun (WGS) entry which is preliminary data.</text>
</comment>
<dbReference type="EMBL" id="CAVLEF010000156">
    <property type="protein sequence ID" value="CAK1552591.1"/>
    <property type="molecule type" value="Genomic_DNA"/>
</dbReference>
<dbReference type="InterPro" id="IPR052470">
    <property type="entry name" value="ER_Stress-Reg_TF"/>
</dbReference>
<evidence type="ECO:0000256" key="3">
    <source>
        <dbReference type="ARBA" id="ARBA00023125"/>
    </source>
</evidence>
<keyword evidence="2" id="KW-0805">Transcription regulation</keyword>
<dbReference type="GO" id="GO:0000977">
    <property type="term" value="F:RNA polymerase II transcription regulatory region sequence-specific DNA binding"/>
    <property type="evidence" value="ECO:0007669"/>
    <property type="project" value="TreeGrafter"/>
</dbReference>
<dbReference type="PROSITE" id="PS50217">
    <property type="entry name" value="BZIP"/>
    <property type="match status" value="1"/>
</dbReference>
<organism evidence="9 10">
    <name type="scientific">Leptosia nina</name>
    <dbReference type="NCBI Taxonomy" id="320188"/>
    <lineage>
        <taxon>Eukaryota</taxon>
        <taxon>Metazoa</taxon>
        <taxon>Ecdysozoa</taxon>
        <taxon>Arthropoda</taxon>
        <taxon>Hexapoda</taxon>
        <taxon>Insecta</taxon>
        <taxon>Pterygota</taxon>
        <taxon>Neoptera</taxon>
        <taxon>Endopterygota</taxon>
        <taxon>Lepidoptera</taxon>
        <taxon>Glossata</taxon>
        <taxon>Ditrysia</taxon>
        <taxon>Papilionoidea</taxon>
        <taxon>Pieridae</taxon>
        <taxon>Pierinae</taxon>
        <taxon>Leptosia</taxon>
    </lineage>
</organism>
<keyword evidence="4" id="KW-0804">Transcription</keyword>
<evidence type="ECO:0000259" key="8">
    <source>
        <dbReference type="PROSITE" id="PS50217"/>
    </source>
</evidence>
<dbReference type="PROSITE" id="PS00036">
    <property type="entry name" value="BZIP_BASIC"/>
    <property type="match status" value="1"/>
</dbReference>
<evidence type="ECO:0000256" key="4">
    <source>
        <dbReference type="ARBA" id="ARBA00023163"/>
    </source>
</evidence>
<gene>
    <name evidence="9" type="ORF">LNINA_LOCUS11628</name>
</gene>
<sequence length="338" mass="37427">MSAPIIITVPNYLAVEDGDPEVAADVAPATPSRKRRLDHLTWEEKMQRKKLKNRVAAQTSRDRKKAKMDEMDSKINHFMAVNERLVKEVEELKAMNERLLKGGAPVGDPRGTPVAGDVSPLADILAHLESEEYLDTLNQLADSLLKEIDASAAGEAQNESNREDRKCTEGSQMVGTPAKHLESSKGALVESEINMKHDVDRILEHSYAHPYPKTEEKEENGDKGDIFYASYEANDCVTIEVPSEEVVEETINLDMDFTTLTQSCPDLTLESDMKLLSPMCLSPKSIEENLGLSPSHTNVSSDLGYESLASPFSEPDLDLPDLSDFWCDSFSELFPALA</sequence>
<dbReference type="Proteomes" id="UP001497472">
    <property type="component" value="Unassembled WGS sequence"/>
</dbReference>
<dbReference type="PANTHER" id="PTHR46542:SF1">
    <property type="entry name" value="X-BOX BINDING PROTEIN 1"/>
    <property type="match status" value="1"/>
</dbReference>
<dbReference type="Gene3D" id="1.20.5.170">
    <property type="match status" value="1"/>
</dbReference>
<dbReference type="CDD" id="cd14691">
    <property type="entry name" value="bZIP_XBP1"/>
    <property type="match status" value="1"/>
</dbReference>
<keyword evidence="1" id="KW-0832">Ubl conjugation</keyword>
<evidence type="ECO:0000256" key="6">
    <source>
        <dbReference type="ARBA" id="ARBA00040165"/>
    </source>
</evidence>
<evidence type="ECO:0000256" key="2">
    <source>
        <dbReference type="ARBA" id="ARBA00023015"/>
    </source>
</evidence>
<feature type="region of interest" description="Disordered" evidence="7">
    <location>
        <begin position="152"/>
        <end position="185"/>
    </location>
</feature>
<feature type="region of interest" description="Disordered" evidence="7">
    <location>
        <begin position="48"/>
        <end position="68"/>
    </location>
</feature>
<keyword evidence="3" id="KW-0238">DNA-binding</keyword>
<dbReference type="GO" id="GO:0005634">
    <property type="term" value="C:nucleus"/>
    <property type="evidence" value="ECO:0007669"/>
    <property type="project" value="TreeGrafter"/>
</dbReference>
<protein>
    <recommendedName>
        <fullName evidence="6">X-box-binding protein 1</fullName>
    </recommendedName>
</protein>
<dbReference type="PANTHER" id="PTHR46542">
    <property type="entry name" value="X-BOX BINDING PROTEIN 1"/>
    <property type="match status" value="1"/>
</dbReference>
<dbReference type="Pfam" id="PF00170">
    <property type="entry name" value="bZIP_1"/>
    <property type="match status" value="1"/>
</dbReference>
<name>A0AAV1JSV1_9NEOP</name>
<reference evidence="9 10" key="1">
    <citation type="submission" date="2023-11" db="EMBL/GenBank/DDBJ databases">
        <authorList>
            <person name="Okamura Y."/>
        </authorList>
    </citation>
    <scope>NUCLEOTIDE SEQUENCE [LARGE SCALE GENOMIC DNA]</scope>
</reference>
<dbReference type="InterPro" id="IPR004827">
    <property type="entry name" value="bZIP"/>
</dbReference>
<dbReference type="SMART" id="SM00338">
    <property type="entry name" value="BRLZ"/>
    <property type="match status" value="1"/>
</dbReference>